<dbReference type="GO" id="GO:0008168">
    <property type="term" value="F:methyltransferase activity"/>
    <property type="evidence" value="ECO:0007669"/>
    <property type="project" value="UniProtKB-KW"/>
</dbReference>
<dbReference type="EMBL" id="AP026798">
    <property type="protein sequence ID" value="BDR53287.1"/>
    <property type="molecule type" value="Genomic_DNA"/>
</dbReference>
<dbReference type="Gene3D" id="3.40.50.150">
    <property type="entry name" value="Vaccinia Virus protein VP39"/>
    <property type="match status" value="1"/>
</dbReference>
<evidence type="ECO:0000256" key="1">
    <source>
        <dbReference type="ARBA" id="ARBA00022603"/>
    </source>
</evidence>
<dbReference type="GO" id="GO:0032259">
    <property type="term" value="P:methylation"/>
    <property type="evidence" value="ECO:0007669"/>
    <property type="project" value="UniProtKB-KW"/>
</dbReference>
<keyword evidence="2" id="KW-0808">Transferase</keyword>
<dbReference type="SUPFAM" id="SSF53335">
    <property type="entry name" value="S-adenosyl-L-methionine-dependent methyltransferases"/>
    <property type="match status" value="1"/>
</dbReference>
<keyword evidence="1 4" id="KW-0489">Methyltransferase</keyword>
<dbReference type="PANTHER" id="PTHR47816">
    <property type="entry name" value="RIBOSOMAL RNA SMALL SUBUNIT METHYLTRANSFERASE C"/>
    <property type="match status" value="1"/>
</dbReference>
<dbReference type="InterPro" id="IPR046977">
    <property type="entry name" value="RsmC/RlmG"/>
</dbReference>
<protein>
    <submittedName>
        <fullName evidence="4">16S RNA G1207 methylase RsmC</fullName>
    </submittedName>
</protein>
<dbReference type="InterPro" id="IPR007848">
    <property type="entry name" value="Small_mtfrase_dom"/>
</dbReference>
<reference evidence="4 5" key="1">
    <citation type="journal article" date="2023" name="Microbiol. Spectr.">
        <title>Symbiosis of Carpenter Bees with Uncharacterized Lactic Acid Bacteria Showing NAD Auxotrophy.</title>
        <authorList>
            <person name="Kawasaki S."/>
            <person name="Ozawa K."/>
            <person name="Mori T."/>
            <person name="Yamamoto A."/>
            <person name="Ito M."/>
            <person name="Ohkuma M."/>
            <person name="Sakamoto M."/>
            <person name="Matsutani M."/>
        </authorList>
    </citation>
    <scope>NUCLEOTIDE SEQUENCE [LARGE SCALE GENOMIC DNA]</scope>
    <source>
        <strain evidence="4 5">Kim37-2</strain>
    </source>
</reference>
<keyword evidence="5" id="KW-1185">Reference proteome</keyword>
<accession>A0ABN6SDK5</accession>
<dbReference type="InterPro" id="IPR029063">
    <property type="entry name" value="SAM-dependent_MTases_sf"/>
</dbReference>
<gene>
    <name evidence="4" type="ORF">KIM372_11940</name>
</gene>
<sequence length="231" mass="25347">MNSKYESVVDSCSKRQKVVDVGEGQGKQQQGNEQYFAAQPASTDLRHQLTVTLAGEPMKVEVSQGVFSSHRLDLGTSVLLRHAPEPEHPGTFLDLGCGWGPIALHLAKLSPQSTVWALDINERALDLTRQNARINGLSAVRAVNADQLPADLTFDQIWSNPPIRVGKEALHQLLMAYLPRLNTGGVAYLVVQRNLGSDSLIPWLQEHLPAGFEVSKYASSKGYRVIEVTRA</sequence>
<evidence type="ECO:0000259" key="3">
    <source>
        <dbReference type="Pfam" id="PF05175"/>
    </source>
</evidence>
<dbReference type="Pfam" id="PF05175">
    <property type="entry name" value="MTS"/>
    <property type="match status" value="1"/>
</dbReference>
<evidence type="ECO:0000313" key="4">
    <source>
        <dbReference type="EMBL" id="BDR53287.1"/>
    </source>
</evidence>
<dbReference type="Proteomes" id="UP001321766">
    <property type="component" value="Chromosome"/>
</dbReference>
<evidence type="ECO:0000313" key="5">
    <source>
        <dbReference type="Proteomes" id="UP001321766"/>
    </source>
</evidence>
<name>A0ABN6SDK5_9BIFI</name>
<proteinExistence type="predicted"/>
<dbReference type="PANTHER" id="PTHR47816:SF4">
    <property type="entry name" value="RIBOSOMAL RNA SMALL SUBUNIT METHYLTRANSFERASE C"/>
    <property type="match status" value="1"/>
</dbReference>
<feature type="domain" description="Methyltransferase small" evidence="3">
    <location>
        <begin position="59"/>
        <end position="226"/>
    </location>
</feature>
<dbReference type="CDD" id="cd02440">
    <property type="entry name" value="AdoMet_MTases"/>
    <property type="match status" value="1"/>
</dbReference>
<evidence type="ECO:0000256" key="2">
    <source>
        <dbReference type="ARBA" id="ARBA00022679"/>
    </source>
</evidence>
<organism evidence="4 5">
    <name type="scientific">Bombiscardovia nodaiensis</name>
    <dbReference type="NCBI Taxonomy" id="2932181"/>
    <lineage>
        <taxon>Bacteria</taxon>
        <taxon>Bacillati</taxon>
        <taxon>Actinomycetota</taxon>
        <taxon>Actinomycetes</taxon>
        <taxon>Bifidobacteriales</taxon>
        <taxon>Bifidobacteriaceae</taxon>
        <taxon>Bombiscardovia</taxon>
    </lineage>
</organism>